<reference evidence="2" key="1">
    <citation type="journal article" date="2019" name="Curr. Biol.">
        <title>Genome Sequence of Striga asiatica Provides Insight into the Evolution of Plant Parasitism.</title>
        <authorList>
            <person name="Yoshida S."/>
            <person name="Kim S."/>
            <person name="Wafula E.K."/>
            <person name="Tanskanen J."/>
            <person name="Kim Y.M."/>
            <person name="Honaas L."/>
            <person name="Yang Z."/>
            <person name="Spallek T."/>
            <person name="Conn C.E."/>
            <person name="Ichihashi Y."/>
            <person name="Cheong K."/>
            <person name="Cui S."/>
            <person name="Der J.P."/>
            <person name="Gundlach H."/>
            <person name="Jiao Y."/>
            <person name="Hori C."/>
            <person name="Ishida J.K."/>
            <person name="Kasahara H."/>
            <person name="Kiba T."/>
            <person name="Kim M.S."/>
            <person name="Koo N."/>
            <person name="Laohavisit A."/>
            <person name="Lee Y.H."/>
            <person name="Lumba S."/>
            <person name="McCourt P."/>
            <person name="Mortimer J.C."/>
            <person name="Mutuku J.M."/>
            <person name="Nomura T."/>
            <person name="Sasaki-Sekimoto Y."/>
            <person name="Seto Y."/>
            <person name="Wang Y."/>
            <person name="Wakatake T."/>
            <person name="Sakakibara H."/>
            <person name="Demura T."/>
            <person name="Yamaguchi S."/>
            <person name="Yoneyama K."/>
            <person name="Manabe R.I."/>
            <person name="Nelson D.C."/>
            <person name="Schulman A.H."/>
            <person name="Timko M.P."/>
            <person name="dePamphilis C.W."/>
            <person name="Choi D."/>
            <person name="Shirasu K."/>
        </authorList>
    </citation>
    <scope>NUCLEOTIDE SEQUENCE [LARGE SCALE GENOMIC DNA]</scope>
    <source>
        <strain evidence="2">cv. UVA1</strain>
    </source>
</reference>
<protein>
    <submittedName>
        <fullName evidence="1">Pentatricopeptide repeat (PPR) superfamily protein</fullName>
    </submittedName>
</protein>
<evidence type="ECO:0000313" key="1">
    <source>
        <dbReference type="EMBL" id="GER45587.1"/>
    </source>
</evidence>
<name>A0A5A7QMD8_STRAF</name>
<comment type="caution">
    <text evidence="1">The sequence shown here is derived from an EMBL/GenBank/DDBJ whole genome shotgun (WGS) entry which is preliminary data.</text>
</comment>
<keyword evidence="2" id="KW-1185">Reference proteome</keyword>
<dbReference type="EMBL" id="BKCP01007183">
    <property type="protein sequence ID" value="GER45587.1"/>
    <property type="molecule type" value="Genomic_DNA"/>
</dbReference>
<accession>A0A5A7QMD8</accession>
<organism evidence="1 2">
    <name type="scientific">Striga asiatica</name>
    <name type="common">Asiatic witchweed</name>
    <name type="synonym">Buchnera asiatica</name>
    <dbReference type="NCBI Taxonomy" id="4170"/>
    <lineage>
        <taxon>Eukaryota</taxon>
        <taxon>Viridiplantae</taxon>
        <taxon>Streptophyta</taxon>
        <taxon>Embryophyta</taxon>
        <taxon>Tracheophyta</taxon>
        <taxon>Spermatophyta</taxon>
        <taxon>Magnoliopsida</taxon>
        <taxon>eudicotyledons</taxon>
        <taxon>Gunneridae</taxon>
        <taxon>Pentapetalae</taxon>
        <taxon>asterids</taxon>
        <taxon>lamiids</taxon>
        <taxon>Lamiales</taxon>
        <taxon>Orobanchaceae</taxon>
        <taxon>Buchnereae</taxon>
        <taxon>Striga</taxon>
    </lineage>
</organism>
<evidence type="ECO:0000313" key="2">
    <source>
        <dbReference type="Proteomes" id="UP000325081"/>
    </source>
</evidence>
<dbReference type="Proteomes" id="UP000325081">
    <property type="component" value="Unassembled WGS sequence"/>
</dbReference>
<proteinExistence type="predicted"/>
<gene>
    <name evidence="1" type="ORF">STAS_22565</name>
</gene>
<sequence>MNLPCSSLVTVRASSRMINRKAGQQANPNRRVTPFVPSKARATAIGTFSYLSSEEAQQNIISYGNLLSSVSSPKKKKKVSQLVLVRKEKKLNSQGGWKSYCLEGEITLLLRKLAKELTSNKKALSQDCTIAGRHQFPRDG</sequence>
<dbReference type="AlphaFoldDB" id="A0A5A7QMD8"/>